<dbReference type="RefSeq" id="WP_054648609.1">
    <property type="nucleotide sequence ID" value="NZ_AZFJ01000044.1"/>
</dbReference>
<dbReference type="PATRIC" id="fig|1423783.4.peg.728"/>
<evidence type="ECO:0000313" key="2">
    <source>
        <dbReference type="EMBL" id="KRL86457.1"/>
    </source>
</evidence>
<sequence length="215" mass="23268">MRIAIIGATGHAGTALVHEAERRGHEVTGFVRHPERAVVLGDNTNARIVKADAFTLTAPVLTRFDVVIDAFSTSPDHAYLHVDLATHLIAQLRNITTTRVAFILGAGSLQHPDGGTVLSKMEQNPELAGIINTPRQQAAELDFLRHVSNVNWVGISPSMTFAPGPATDYVAGKDTLLVDTQGRSHLTSGNLALALMDEIEQPRHTQERFTARDAE</sequence>
<gene>
    <name evidence="2" type="ORF">FC50_GL000703</name>
</gene>
<comment type="caution">
    <text evidence="2">The sequence shown here is derived from an EMBL/GenBank/DDBJ whole genome shotgun (WGS) entry which is preliminary data.</text>
</comment>
<proteinExistence type="predicted"/>
<dbReference type="SUPFAM" id="SSF51735">
    <property type="entry name" value="NAD(P)-binding Rossmann-fold domains"/>
    <property type="match status" value="1"/>
</dbReference>
<dbReference type="Gene3D" id="3.40.50.720">
    <property type="entry name" value="NAD(P)-binding Rossmann-like Domain"/>
    <property type="match status" value="1"/>
</dbReference>
<dbReference type="STRING" id="1423783.FC50_GL000703"/>
<dbReference type="InterPro" id="IPR051606">
    <property type="entry name" value="Polyketide_Oxido-like"/>
</dbReference>
<dbReference type="GO" id="GO:0016646">
    <property type="term" value="F:oxidoreductase activity, acting on the CH-NH group of donors, NAD or NADP as acceptor"/>
    <property type="evidence" value="ECO:0007669"/>
    <property type="project" value="TreeGrafter"/>
</dbReference>
<reference evidence="2 3" key="1">
    <citation type="journal article" date="2015" name="Genome Announc.">
        <title>Expanding the biotechnology potential of lactobacilli through comparative genomics of 213 strains and associated genera.</title>
        <authorList>
            <person name="Sun Z."/>
            <person name="Harris H.M."/>
            <person name="McCann A."/>
            <person name="Guo C."/>
            <person name="Argimon S."/>
            <person name="Zhang W."/>
            <person name="Yang X."/>
            <person name="Jeffery I.B."/>
            <person name="Cooney J.C."/>
            <person name="Kagawa T.F."/>
            <person name="Liu W."/>
            <person name="Song Y."/>
            <person name="Salvetti E."/>
            <person name="Wrobel A."/>
            <person name="Rasinkangas P."/>
            <person name="Parkhill J."/>
            <person name="Rea M.C."/>
            <person name="O'Sullivan O."/>
            <person name="Ritari J."/>
            <person name="Douillard F.P."/>
            <person name="Paul Ross R."/>
            <person name="Yang R."/>
            <person name="Briner A.E."/>
            <person name="Felis G.E."/>
            <person name="de Vos W.M."/>
            <person name="Barrangou R."/>
            <person name="Klaenhammer T.R."/>
            <person name="Caufield P.W."/>
            <person name="Cui Y."/>
            <person name="Zhang H."/>
            <person name="O'Toole P.W."/>
        </authorList>
    </citation>
    <scope>NUCLEOTIDE SEQUENCE [LARGE SCALE GENOMIC DNA]</scope>
    <source>
        <strain evidence="2 3">DSM 15945</strain>
    </source>
</reference>
<dbReference type="PANTHER" id="PTHR43355:SF2">
    <property type="entry name" value="FLAVIN REDUCTASE (NADPH)"/>
    <property type="match status" value="1"/>
</dbReference>
<evidence type="ECO:0000259" key="1">
    <source>
        <dbReference type="Pfam" id="PF13460"/>
    </source>
</evidence>
<dbReference type="Pfam" id="PF13460">
    <property type="entry name" value="NAD_binding_10"/>
    <property type="match status" value="1"/>
</dbReference>
<protein>
    <submittedName>
        <fullName evidence="2">Putative NADH-flavin reductase</fullName>
    </submittedName>
</protein>
<evidence type="ECO:0000313" key="3">
    <source>
        <dbReference type="Proteomes" id="UP000051922"/>
    </source>
</evidence>
<name>A0A0R1TZ20_9LACO</name>
<dbReference type="PANTHER" id="PTHR43355">
    <property type="entry name" value="FLAVIN REDUCTASE (NADPH)"/>
    <property type="match status" value="1"/>
</dbReference>
<dbReference type="OrthoDB" id="9785372at2"/>
<feature type="domain" description="NAD(P)-binding" evidence="1">
    <location>
        <begin position="7"/>
        <end position="177"/>
    </location>
</feature>
<accession>A0A0R1TZ20</accession>
<keyword evidence="3" id="KW-1185">Reference proteome</keyword>
<dbReference type="Proteomes" id="UP000051922">
    <property type="component" value="Unassembled WGS sequence"/>
</dbReference>
<organism evidence="2 3">
    <name type="scientific">Lacticaseibacillus pantheris DSM 15945 = JCM 12539 = NBRC 106106</name>
    <dbReference type="NCBI Taxonomy" id="1423783"/>
    <lineage>
        <taxon>Bacteria</taxon>
        <taxon>Bacillati</taxon>
        <taxon>Bacillota</taxon>
        <taxon>Bacilli</taxon>
        <taxon>Lactobacillales</taxon>
        <taxon>Lactobacillaceae</taxon>
        <taxon>Lacticaseibacillus</taxon>
    </lineage>
</organism>
<dbReference type="AlphaFoldDB" id="A0A0R1TZ20"/>
<dbReference type="EMBL" id="AZFJ01000044">
    <property type="protein sequence ID" value="KRL86457.1"/>
    <property type="molecule type" value="Genomic_DNA"/>
</dbReference>
<dbReference type="InterPro" id="IPR016040">
    <property type="entry name" value="NAD(P)-bd_dom"/>
</dbReference>
<dbReference type="InterPro" id="IPR036291">
    <property type="entry name" value="NAD(P)-bd_dom_sf"/>
</dbReference>